<dbReference type="KEGG" id="rbc:BN938_0528"/>
<evidence type="ECO:0000313" key="3">
    <source>
        <dbReference type="Proteomes" id="UP000027616"/>
    </source>
</evidence>
<feature type="region of interest" description="Disordered" evidence="1">
    <location>
        <begin position="1"/>
        <end position="39"/>
    </location>
</feature>
<feature type="compositionally biased region" description="Polar residues" evidence="1">
    <location>
        <begin position="1"/>
        <end position="17"/>
    </location>
</feature>
<evidence type="ECO:0000313" key="2">
    <source>
        <dbReference type="EMBL" id="CDN30633.1"/>
    </source>
</evidence>
<dbReference type="Proteomes" id="UP000027616">
    <property type="component" value="Chromosome I"/>
</dbReference>
<dbReference type="EMBL" id="HG934468">
    <property type="protein sequence ID" value="CDN30633.1"/>
    <property type="molecule type" value="Genomic_DNA"/>
</dbReference>
<accession>A0A060RA02</accession>
<sequence>MTLQRRQKPENTFATENENPDSDGLETADCGGFKTGEAD</sequence>
<gene>
    <name evidence="2" type="ORF">BN938_0528</name>
</gene>
<organism evidence="2 3">
    <name type="scientific">Mucinivorans hirudinis</name>
    <dbReference type="NCBI Taxonomy" id="1433126"/>
    <lineage>
        <taxon>Bacteria</taxon>
        <taxon>Pseudomonadati</taxon>
        <taxon>Bacteroidota</taxon>
        <taxon>Bacteroidia</taxon>
        <taxon>Bacteroidales</taxon>
        <taxon>Rikenellaceae</taxon>
        <taxon>Mucinivorans</taxon>
    </lineage>
</organism>
<keyword evidence="3" id="KW-1185">Reference proteome</keyword>
<dbReference type="HOGENOM" id="CLU_3312935_0_0_10"/>
<reference evidence="2 3" key="1">
    <citation type="journal article" date="2015" name="Genome Announc.">
        <title>Complete Genome Sequence of the Novel Leech Symbiont Mucinivorans hirudinis M3T.</title>
        <authorList>
            <person name="Nelson M.C."/>
            <person name="Bomar L."/>
            <person name="Graf J."/>
        </authorList>
    </citation>
    <scope>NUCLEOTIDE SEQUENCE [LARGE SCALE GENOMIC DNA]</scope>
    <source>
        <strain evidence="3">M3</strain>
    </source>
</reference>
<protein>
    <submittedName>
        <fullName evidence="2">Uncharacterized protein</fullName>
    </submittedName>
</protein>
<dbReference type="AlphaFoldDB" id="A0A060RA02"/>
<name>A0A060RA02_9BACT</name>
<evidence type="ECO:0000256" key="1">
    <source>
        <dbReference type="SAM" id="MobiDB-lite"/>
    </source>
</evidence>
<proteinExistence type="predicted"/>